<keyword evidence="1" id="KW-1133">Transmembrane helix</keyword>
<sequence length="56" mass="6056">MRYKILREVETASALMGAIALGYTFSEFNAVNSGITIGFVVLSLAARMFKGEKPNA</sequence>
<evidence type="ECO:0000313" key="3">
    <source>
        <dbReference type="Proteomes" id="UP000203219"/>
    </source>
</evidence>
<gene>
    <name evidence="2" type="ORF">SALINJAH_209</name>
</gene>
<dbReference type="GeneID" id="29060017"/>
<protein>
    <submittedName>
        <fullName evidence="2">Uncharacterized protein</fullName>
    </submittedName>
</protein>
<accession>A0A173GBS3</accession>
<evidence type="ECO:0000256" key="1">
    <source>
        <dbReference type="SAM" id="Phobius"/>
    </source>
</evidence>
<evidence type="ECO:0000313" key="2">
    <source>
        <dbReference type="EMBL" id="ANH50766.1"/>
    </source>
</evidence>
<keyword evidence="1" id="KW-0472">Membrane</keyword>
<proteinExistence type="predicted"/>
<dbReference type="KEGG" id="vg:29060017"/>
<dbReference type="Proteomes" id="UP000203219">
    <property type="component" value="Segment"/>
</dbReference>
<organism evidence="2 3">
    <name type="scientific">Bacillus phage SalinJah</name>
    <dbReference type="NCBI Taxonomy" id="1837830"/>
    <lineage>
        <taxon>Viruses</taxon>
        <taxon>Duplodnaviria</taxon>
        <taxon>Heunggongvirae</taxon>
        <taxon>Uroviricota</taxon>
        <taxon>Caudoviricetes</taxon>
        <taxon>Herelleviridae</taxon>
        <taxon>Bastillevirinae</taxon>
        <taxon>Wphvirus</taxon>
        <taxon>Wphvirus BPS13</taxon>
    </lineage>
</organism>
<reference evidence="3" key="1">
    <citation type="submission" date="2016-04" db="EMBL/GenBank/DDBJ databases">
        <authorList>
            <person name="Adebesin M.O."/>
            <person name="Ahama K."/>
            <person name="Alekasir E.M."/>
            <person name="Ali S."/>
            <person name="Aligholizadeh E."/>
            <person name="Allison J.M."/>
            <person name="Alzaher A."/>
            <person name="Andaya C.D."/>
            <person name="Asfaw S."/>
            <person name="Bansal N."/>
            <person name="Beauchard M.A."/>
            <person name="Betancourt K.A."/>
            <person name="Bhatia B."/>
            <person name="Boretti N.A."/>
            <person name="Brondi J.N."/>
            <person name="Byrd C.E."/>
            <person name="Cao A."/>
            <person name="Cardosa E.A."/>
            <person name="Carter A."/>
            <person name="Chen S."/>
            <person name="Chen Y."/>
            <person name="Clara V.K."/>
            <person name="Cobuzzi M."/>
            <person name="Conn O.L."/>
            <person name="Crosby I.A."/>
            <person name="Daly S.B."/>
            <person name="Depaz I.X."/>
            <person name="Dhaurali S."/>
            <person name="Dowdy K.M."/>
            <person name="Edokobi N.B."/>
            <person name="Ekanayake A.B."/>
            <person name="Ekekwe S.O."/>
            <person name="Emond M.A."/>
            <person name="Endres L."/>
            <person name="Eng S."/>
            <person name="Felkoski S.A."/>
            <person name="Gant C.D."/>
            <person name="Gaskin B."/>
            <person name="Gondal S."/>
            <person name="Gutmann J."/>
            <person name="Ha T.-A."/>
            <person name="Habteyes H."/>
            <person name="Hariri O."/>
            <person name="Healey R.M."/>
            <person name="Heins J.L."/>
            <person name="Henderson A.L."/>
            <person name="Hernandez F.M."/>
            <person name="Hoang P.T."/>
            <person name="Hope K.T."/>
            <person name="Husna A."/>
            <person name="Hussain A."/>
            <person name="Imani O."/>
            <person name="Jackson N.L."/>
            <person name="Jacob V.M."/>
            <person name="Kang C."/>
            <person name="Kantov R.M."/>
            <person name="Kavuru S."/>
            <person name="Kerr M.S."/>
            <person name="Khan O.A."/>
            <person name="Khan T.M."/>
            <person name="King T."/>
            <person name="Kulkarni R."/>
            <person name="Li A."/>
            <person name="Maczka C."/>
            <person name="Maisonet E."/>
            <person name="Majethia P.M."/>
            <person name="Malik D.A."/>
            <person name="Mariam A."/>
            <person name="Marquess E.B."/>
            <person name="Mattison J."/>
            <person name="Mcdonald N."/>
            <person name="Mehr S."/>
            <person name="Mengers S.R."/>
            <person name="Michaels D.P."/>
            <person name="Mondal S."/>
            <person name="Monney D.B."/>
            <person name="Nakhleh S.I."/>
            <person name="Ndubuizu N.C."/>
            <person name="Nguyen A.H."/>
            <person name="Nguyen K.M."/>
            <person name="Nguyen M.T."/>
            <person name="Nicholas M.L."/>
            <person name="Nimalan J.P."/>
            <person name="O'Connell R.A."/>
            <person name="Odoi E."/>
            <person name="Ojo L."/>
            <person name="Okoye A.E."/>
            <person name="Olateru-Olagbegi O."/>
            <person name="Osei K.V."/>
            <person name="Osei-Tutu A."/>
            <person name="Palilla A.M."/>
            <person name="Pancholi S."/>
            <person name="Park J.H."/>
            <person name="Patel K."/>
            <person name="Patel P."/>
            <person name="Pennington E."/>
            <person name="Peterson R.E."/>
            <person name="Pon J."/>
            <person name="Pourkarim H."/>
            <person name="Reed M.L."/>
            <person name="Rottman V."/>
            <person name="Salazar J."/>
            <person name="Samet S."/>
            <person name="Sendze O."/>
            <person name="Stelmack M.A."/>
            <person name="Stinnett R."/>
            <person name="Tchouaga A.L."/>
            <person name="Thompson E.M."/>
            <person name="Tran N.G."/>
            <person name="Truong T."/>
            <person name="Udo J.A."/>
            <person name="Verona L.T."/>
            <person name="Vu T.-Q."/>
            <person name="Wade J."/>
            <person name="Wang N.Q."/>
            <person name="Waters Z.M."/>
            <person name="Wellman R.J."/>
            <person name="Woldegabreal S."/>
            <person name="Yee A.C."/>
            <person name="Yirefu M."/>
            <person name="Zahangir S."/>
            <person name="Zhai Y."/>
            <person name="Devine C.L."/>
            <person name="Liao K."/>
            <person name="Prasad P.K."/>
            <person name="Ruthenberg K.J."/>
            <person name="Shonk J.A."/>
            <person name="Way M."/>
            <person name="Yousufi H.K."/>
            <person name="Cao L."/>
            <person name="Fox J."/>
            <person name="Hobbs E."/>
            <person name="Kilic S."/>
            <person name="Nunn R."/>
            <person name="Patel R."/>
            <person name="Rubenstein M."/>
            <person name="Cresawn S.G."/>
            <person name="Russell D.A."/>
            <person name="Pope W.H."/>
            <person name="Jacobs-Sera D."/>
            <person name="Hendrix R.W."/>
            <person name="Hatfull G.F."/>
            <person name="Erill I."/>
            <person name="Caruso S.M."/>
        </authorList>
    </citation>
    <scope>NUCLEOTIDE SEQUENCE [LARGE SCALE GENOMIC DNA]</scope>
</reference>
<keyword evidence="1" id="KW-0812">Transmembrane</keyword>
<dbReference type="EMBL" id="KX011169">
    <property type="protein sequence ID" value="ANH50766.1"/>
    <property type="molecule type" value="Genomic_DNA"/>
</dbReference>
<feature type="transmembrane region" description="Helical" evidence="1">
    <location>
        <begin position="31"/>
        <end position="49"/>
    </location>
</feature>
<name>A0A173GBS3_9CAUD</name>
<dbReference type="RefSeq" id="YP_009282163.1">
    <property type="nucleotide sequence ID" value="NC_031034.1"/>
</dbReference>